<evidence type="ECO:0008006" key="4">
    <source>
        <dbReference type="Google" id="ProtNLM"/>
    </source>
</evidence>
<proteinExistence type="predicted"/>
<evidence type="ECO:0000313" key="2">
    <source>
        <dbReference type="EMBL" id="MDO7873675.1"/>
    </source>
</evidence>
<dbReference type="SUPFAM" id="SSF117070">
    <property type="entry name" value="LEA14-like"/>
    <property type="match status" value="1"/>
</dbReference>
<gene>
    <name evidence="2" type="ORF">Q5H93_02940</name>
</gene>
<organism evidence="2 3">
    <name type="scientific">Hymenobacter aranciens</name>
    <dbReference type="NCBI Taxonomy" id="3063996"/>
    <lineage>
        <taxon>Bacteria</taxon>
        <taxon>Pseudomonadati</taxon>
        <taxon>Bacteroidota</taxon>
        <taxon>Cytophagia</taxon>
        <taxon>Cytophagales</taxon>
        <taxon>Hymenobacteraceae</taxon>
        <taxon>Hymenobacter</taxon>
    </lineage>
</organism>
<feature type="compositionally biased region" description="Low complexity" evidence="1">
    <location>
        <begin position="153"/>
        <end position="188"/>
    </location>
</feature>
<name>A0ABT9B5Y3_9BACT</name>
<accession>A0ABT9B5Y3</accession>
<keyword evidence="3" id="KW-1185">Reference proteome</keyword>
<feature type="region of interest" description="Disordered" evidence="1">
    <location>
        <begin position="152"/>
        <end position="216"/>
    </location>
</feature>
<evidence type="ECO:0000256" key="1">
    <source>
        <dbReference type="SAM" id="MobiDB-lite"/>
    </source>
</evidence>
<dbReference type="Proteomes" id="UP001176429">
    <property type="component" value="Unassembled WGS sequence"/>
</dbReference>
<sequence>MLKFLLPLGALAAYALYNKGAGAKKLDYEVVGVRVHKFTLPATVDLRIAVRFLNPSSQSFKVNSVRLNIKQAGTLLGDCYANLAFAIAPGSQPVQEFPVNVRGLAVLQKLVPLLLANKPLPILDISGFLTVEGIEAPLSDIQVPLAAYDPRKTAAATTPPKPAAKAPAAPAKPAPTTKPAAKTPAKPAAPKKKAAAPAKKKAAPAKKKYATSAPRR</sequence>
<protein>
    <recommendedName>
        <fullName evidence="4">Late embryogenesis abundant protein LEA-2 subgroup domain-containing protein</fullName>
    </recommendedName>
</protein>
<dbReference type="Gene3D" id="2.60.40.1820">
    <property type="match status" value="1"/>
</dbReference>
<feature type="compositionally biased region" description="Basic residues" evidence="1">
    <location>
        <begin position="189"/>
        <end position="216"/>
    </location>
</feature>
<reference evidence="2" key="1">
    <citation type="submission" date="2023-07" db="EMBL/GenBank/DDBJ databases">
        <authorList>
            <person name="Kim M.K."/>
        </authorList>
    </citation>
    <scope>NUCLEOTIDE SEQUENCE</scope>
    <source>
        <strain evidence="2">ASUV-10-1</strain>
    </source>
</reference>
<comment type="caution">
    <text evidence="2">The sequence shown here is derived from an EMBL/GenBank/DDBJ whole genome shotgun (WGS) entry which is preliminary data.</text>
</comment>
<evidence type="ECO:0000313" key="3">
    <source>
        <dbReference type="Proteomes" id="UP001176429"/>
    </source>
</evidence>
<dbReference type="RefSeq" id="WP_305004991.1">
    <property type="nucleotide sequence ID" value="NZ_JAUQSY010000002.1"/>
</dbReference>
<dbReference type="EMBL" id="JAUQSY010000002">
    <property type="protein sequence ID" value="MDO7873675.1"/>
    <property type="molecule type" value="Genomic_DNA"/>
</dbReference>